<accession>A0A6J5L3Z9</accession>
<name>A0A6J5L3Z9_9CAUD</name>
<sequence>MFKNLRISILNWLAAGRLVIEKDKKPVEYNMTNTYTIGGAGNGTLSIGGLGGYGSSTPQTGQTMMIKITPANGGTIVQMHVQEYSQGELHIIPDGADFDRELGKIITMSKLKA</sequence>
<reference evidence="1" key="1">
    <citation type="submission" date="2020-04" db="EMBL/GenBank/DDBJ databases">
        <authorList>
            <person name="Chiriac C."/>
            <person name="Salcher M."/>
            <person name="Ghai R."/>
            <person name="Kavagutti S V."/>
        </authorList>
    </citation>
    <scope>NUCLEOTIDE SEQUENCE</scope>
</reference>
<evidence type="ECO:0000313" key="1">
    <source>
        <dbReference type="EMBL" id="CAB4128302.1"/>
    </source>
</evidence>
<proteinExistence type="predicted"/>
<organism evidence="1">
    <name type="scientific">uncultured Caudovirales phage</name>
    <dbReference type="NCBI Taxonomy" id="2100421"/>
    <lineage>
        <taxon>Viruses</taxon>
        <taxon>Duplodnaviria</taxon>
        <taxon>Heunggongvirae</taxon>
        <taxon>Uroviricota</taxon>
        <taxon>Caudoviricetes</taxon>
        <taxon>Peduoviridae</taxon>
        <taxon>Maltschvirus</taxon>
        <taxon>Maltschvirus maltsch</taxon>
    </lineage>
</organism>
<protein>
    <submittedName>
        <fullName evidence="1">Uncharacterized protein</fullName>
    </submittedName>
</protein>
<gene>
    <name evidence="1" type="ORF">UFOVP112_19</name>
</gene>
<dbReference type="EMBL" id="LR796233">
    <property type="protein sequence ID" value="CAB4128302.1"/>
    <property type="molecule type" value="Genomic_DNA"/>
</dbReference>